<dbReference type="Proteomes" id="UP001215598">
    <property type="component" value="Unassembled WGS sequence"/>
</dbReference>
<keyword evidence="2" id="KW-1185">Reference proteome</keyword>
<protein>
    <recommendedName>
        <fullName evidence="3">F-box domain-containing protein</fullName>
    </recommendedName>
</protein>
<accession>A0AAD7MDS2</accession>
<evidence type="ECO:0000313" key="1">
    <source>
        <dbReference type="EMBL" id="KAJ7712369.1"/>
    </source>
</evidence>
<dbReference type="AlphaFoldDB" id="A0AAD7MDS2"/>
<reference evidence="1" key="1">
    <citation type="submission" date="2023-03" db="EMBL/GenBank/DDBJ databases">
        <title>Massive genome expansion in bonnet fungi (Mycena s.s.) driven by repeated elements and novel gene families across ecological guilds.</title>
        <authorList>
            <consortium name="Lawrence Berkeley National Laboratory"/>
            <person name="Harder C.B."/>
            <person name="Miyauchi S."/>
            <person name="Viragh M."/>
            <person name="Kuo A."/>
            <person name="Thoen E."/>
            <person name="Andreopoulos B."/>
            <person name="Lu D."/>
            <person name="Skrede I."/>
            <person name="Drula E."/>
            <person name="Henrissat B."/>
            <person name="Morin E."/>
            <person name="Kohler A."/>
            <person name="Barry K."/>
            <person name="LaButti K."/>
            <person name="Morin E."/>
            <person name="Salamov A."/>
            <person name="Lipzen A."/>
            <person name="Mereny Z."/>
            <person name="Hegedus B."/>
            <person name="Baldrian P."/>
            <person name="Stursova M."/>
            <person name="Weitz H."/>
            <person name="Taylor A."/>
            <person name="Grigoriev I.V."/>
            <person name="Nagy L.G."/>
            <person name="Martin F."/>
            <person name="Kauserud H."/>
        </authorList>
    </citation>
    <scope>NUCLEOTIDE SEQUENCE</scope>
    <source>
        <strain evidence="1">CBHHK182m</strain>
    </source>
</reference>
<proteinExistence type="predicted"/>
<dbReference type="InterPro" id="IPR032675">
    <property type="entry name" value="LRR_dom_sf"/>
</dbReference>
<evidence type="ECO:0000313" key="2">
    <source>
        <dbReference type="Proteomes" id="UP001215598"/>
    </source>
</evidence>
<gene>
    <name evidence="1" type="ORF">B0H16DRAFT_568923</name>
</gene>
<dbReference type="EMBL" id="JARKIB010000368">
    <property type="protein sequence ID" value="KAJ7712369.1"/>
    <property type="molecule type" value="Genomic_DNA"/>
</dbReference>
<dbReference type="Gene3D" id="3.80.10.10">
    <property type="entry name" value="Ribonuclease Inhibitor"/>
    <property type="match status" value="1"/>
</dbReference>
<organism evidence="1 2">
    <name type="scientific">Mycena metata</name>
    <dbReference type="NCBI Taxonomy" id="1033252"/>
    <lineage>
        <taxon>Eukaryota</taxon>
        <taxon>Fungi</taxon>
        <taxon>Dikarya</taxon>
        <taxon>Basidiomycota</taxon>
        <taxon>Agaricomycotina</taxon>
        <taxon>Agaricomycetes</taxon>
        <taxon>Agaricomycetidae</taxon>
        <taxon>Agaricales</taxon>
        <taxon>Marasmiineae</taxon>
        <taxon>Mycenaceae</taxon>
        <taxon>Mycena</taxon>
    </lineage>
</organism>
<name>A0AAD7MDS2_9AGAR</name>
<dbReference type="SUPFAM" id="SSF52047">
    <property type="entry name" value="RNI-like"/>
    <property type="match status" value="1"/>
</dbReference>
<sequence>MSRFLKPNVKVDASLPPLLVKLESPSIRDLLRQNRVTLDEEKAAIAHSLDAARARIFQIWAAGLSSKDSERASSSLEVTALQTYITQYSSLFSKIRQLPEEILLLILVHPDIHDHLIIGHPSSRLSAVHPTTAHITAVCAYWRSLVLETPVFFASLNVQVTGSQNNLALLRLFLLRSQNAPLSLVIAARPNTPLNPDIVGALVQQAPRWERLRMPQSQHADFISSIPAHLPLLETLVLGGTAALGRRIIAPRLHTVAMRSAISEMDDIPNLLPAGIRQLSAHVTVTLCGTLLDKFPNVTDLTLTPLRSRRVNSPLTPRPHPSVQKLTLLSGPNRETKPTNVFAGVMEALDFPSLEWLRIVDGNNSLDAISSQIQSHTRRSGCHLKTLTLHNTVISALDLIELLRALPTLQTLDIGWHNHSQVSDAVSDLLLTWCTWSLVPGGAGMDDVILPALTKLMLHGNFELSMNALLMMLQSRLLLAGSTGDARAALAVVDITLPERVVWSTDLGRFAALRGASLTYASLECMDESRKRVRVCNGFWR</sequence>
<comment type="caution">
    <text evidence="1">The sequence shown here is derived from an EMBL/GenBank/DDBJ whole genome shotgun (WGS) entry which is preliminary data.</text>
</comment>
<evidence type="ECO:0008006" key="3">
    <source>
        <dbReference type="Google" id="ProtNLM"/>
    </source>
</evidence>